<organism evidence="2 3">
    <name type="scientific">Gossypium raimondii</name>
    <name type="common">Peruvian cotton</name>
    <name type="synonym">Gossypium klotzschianum subsp. raimondii</name>
    <dbReference type="NCBI Taxonomy" id="29730"/>
    <lineage>
        <taxon>Eukaryota</taxon>
        <taxon>Viridiplantae</taxon>
        <taxon>Streptophyta</taxon>
        <taxon>Embryophyta</taxon>
        <taxon>Tracheophyta</taxon>
        <taxon>Spermatophyta</taxon>
        <taxon>Magnoliopsida</taxon>
        <taxon>eudicotyledons</taxon>
        <taxon>Gunneridae</taxon>
        <taxon>Pentapetalae</taxon>
        <taxon>rosids</taxon>
        <taxon>malvids</taxon>
        <taxon>Malvales</taxon>
        <taxon>Malvaceae</taxon>
        <taxon>Malvoideae</taxon>
        <taxon>Gossypium</taxon>
    </lineage>
</organism>
<feature type="transmembrane region" description="Helical" evidence="1">
    <location>
        <begin position="249"/>
        <end position="268"/>
    </location>
</feature>
<sequence length="383" mass="45062">RLFKLSIFLNITRLSFSLLFSFLFVFLITKILRFHFNQSNHFVSSYFIRMQLLTTSDTTSLSYWLNWRVFISSFIVSTPLVVSLIIIWKYEGLKQVKRDGKERHEDLSVDELYDDDVWRPCLQQIHPIWLLGYRFVAFCLALATIVLKIITNGGRIFYYYTQWTFTLVTVYFGFGTLLSIYGCYQHHKMSSCGSNGQHVKLDTEQGYYTPLTNRKDADVRRKALNLQEQCDVSQAAGVINYLFQVIFQMNAGAVMLTDLIYWCLIFPFLTIEDYALNFMTVNMHTLNVILLLGDTALNSLRFPWFRISYFILWTGAFVIFQWIVHARVSIWWPYPFLDLSSPSAPLWYCLLAFMHIPCYGIFTLIVNTKHYLLSKWFPQSYPC</sequence>
<dbReference type="EMBL" id="CM001749">
    <property type="protein sequence ID" value="KJB64768.1"/>
    <property type="molecule type" value="Genomic_DNA"/>
</dbReference>
<dbReference type="PANTHER" id="PTHR12242:SF29">
    <property type="entry name" value="TRANSMEMBRANE PROTEIN"/>
    <property type="match status" value="1"/>
</dbReference>
<dbReference type="GO" id="GO:0016020">
    <property type="term" value="C:membrane"/>
    <property type="evidence" value="ECO:0007669"/>
    <property type="project" value="TreeGrafter"/>
</dbReference>
<proteinExistence type="predicted"/>
<feature type="transmembrane region" description="Helical" evidence="1">
    <location>
        <begin position="7"/>
        <end position="28"/>
    </location>
</feature>
<keyword evidence="1" id="KW-0812">Transmembrane</keyword>
<dbReference type="AlphaFoldDB" id="A0A0D2SNM2"/>
<keyword evidence="1" id="KW-0472">Membrane</keyword>
<feature type="transmembrane region" description="Helical" evidence="1">
    <location>
        <begin position="163"/>
        <end position="184"/>
    </location>
</feature>
<feature type="transmembrane region" description="Helical" evidence="1">
    <location>
        <begin position="128"/>
        <end position="151"/>
    </location>
</feature>
<gene>
    <name evidence="2" type="ORF">B456_010G063700</name>
</gene>
<keyword evidence="1" id="KW-1133">Transmembrane helix</keyword>
<dbReference type="Gramene" id="KJB64768">
    <property type="protein sequence ID" value="KJB64768"/>
    <property type="gene ID" value="B456_010G063700"/>
</dbReference>
<feature type="non-terminal residue" evidence="2">
    <location>
        <position position="1"/>
    </location>
</feature>
<protein>
    <recommendedName>
        <fullName evidence="4">Transmembrane protein</fullName>
    </recommendedName>
</protein>
<keyword evidence="3" id="KW-1185">Reference proteome</keyword>
<feature type="transmembrane region" description="Helical" evidence="1">
    <location>
        <begin position="344"/>
        <end position="366"/>
    </location>
</feature>
<evidence type="ECO:0000313" key="2">
    <source>
        <dbReference type="EMBL" id="KJB64768.1"/>
    </source>
</evidence>
<evidence type="ECO:0008006" key="4">
    <source>
        <dbReference type="Google" id="ProtNLM"/>
    </source>
</evidence>
<dbReference type="eggNOG" id="ENOG502QUB3">
    <property type="taxonomic scope" value="Eukaryota"/>
</dbReference>
<dbReference type="Proteomes" id="UP000032304">
    <property type="component" value="Chromosome 10"/>
</dbReference>
<name>A0A0D2SNM2_GOSRA</name>
<feature type="transmembrane region" description="Helical" evidence="1">
    <location>
        <begin position="67"/>
        <end position="88"/>
    </location>
</feature>
<evidence type="ECO:0000256" key="1">
    <source>
        <dbReference type="SAM" id="Phobius"/>
    </source>
</evidence>
<feature type="transmembrane region" description="Helical" evidence="1">
    <location>
        <begin position="304"/>
        <end position="324"/>
    </location>
</feature>
<accession>A0A0D2SNM2</accession>
<feature type="transmembrane region" description="Helical" evidence="1">
    <location>
        <begin position="274"/>
        <end position="292"/>
    </location>
</feature>
<evidence type="ECO:0000313" key="3">
    <source>
        <dbReference type="Proteomes" id="UP000032304"/>
    </source>
</evidence>
<dbReference type="PANTHER" id="PTHR12242">
    <property type="entry name" value="OS02G0130600 PROTEIN-RELATED"/>
    <property type="match status" value="1"/>
</dbReference>
<reference evidence="2 3" key="1">
    <citation type="journal article" date="2012" name="Nature">
        <title>Repeated polyploidization of Gossypium genomes and the evolution of spinnable cotton fibres.</title>
        <authorList>
            <person name="Paterson A.H."/>
            <person name="Wendel J.F."/>
            <person name="Gundlach H."/>
            <person name="Guo H."/>
            <person name="Jenkins J."/>
            <person name="Jin D."/>
            <person name="Llewellyn D."/>
            <person name="Showmaker K.C."/>
            <person name="Shu S."/>
            <person name="Udall J."/>
            <person name="Yoo M.J."/>
            <person name="Byers R."/>
            <person name="Chen W."/>
            <person name="Doron-Faigenboim A."/>
            <person name="Duke M.V."/>
            <person name="Gong L."/>
            <person name="Grimwood J."/>
            <person name="Grover C."/>
            <person name="Grupp K."/>
            <person name="Hu G."/>
            <person name="Lee T.H."/>
            <person name="Li J."/>
            <person name="Lin L."/>
            <person name="Liu T."/>
            <person name="Marler B.S."/>
            <person name="Page J.T."/>
            <person name="Roberts A.W."/>
            <person name="Romanel E."/>
            <person name="Sanders W.S."/>
            <person name="Szadkowski E."/>
            <person name="Tan X."/>
            <person name="Tang H."/>
            <person name="Xu C."/>
            <person name="Wang J."/>
            <person name="Wang Z."/>
            <person name="Zhang D."/>
            <person name="Zhang L."/>
            <person name="Ashrafi H."/>
            <person name="Bedon F."/>
            <person name="Bowers J.E."/>
            <person name="Brubaker C.L."/>
            <person name="Chee P.W."/>
            <person name="Das S."/>
            <person name="Gingle A.R."/>
            <person name="Haigler C.H."/>
            <person name="Harker D."/>
            <person name="Hoffmann L.V."/>
            <person name="Hovav R."/>
            <person name="Jones D.C."/>
            <person name="Lemke C."/>
            <person name="Mansoor S."/>
            <person name="ur Rahman M."/>
            <person name="Rainville L.N."/>
            <person name="Rambani A."/>
            <person name="Reddy U.K."/>
            <person name="Rong J.K."/>
            <person name="Saranga Y."/>
            <person name="Scheffler B.E."/>
            <person name="Scheffler J.A."/>
            <person name="Stelly D.M."/>
            <person name="Triplett B.A."/>
            <person name="Van Deynze A."/>
            <person name="Vaslin M.F."/>
            <person name="Waghmare V.N."/>
            <person name="Walford S.A."/>
            <person name="Wright R.J."/>
            <person name="Zaki E.A."/>
            <person name="Zhang T."/>
            <person name="Dennis E.S."/>
            <person name="Mayer K.F."/>
            <person name="Peterson D.G."/>
            <person name="Rokhsar D.S."/>
            <person name="Wang X."/>
            <person name="Schmutz J."/>
        </authorList>
    </citation>
    <scope>NUCLEOTIDE SEQUENCE [LARGE SCALE GENOMIC DNA]</scope>
</reference>